<dbReference type="PANTHER" id="PTHR33284:SF1">
    <property type="entry name" value="RIBOSOMAL PROTEIN L25_GLN-TRNA SYNTHETASE, ANTI-CODON-BINDING DOMAIN-CONTAINING PROTEIN"/>
    <property type="match status" value="1"/>
</dbReference>
<evidence type="ECO:0000256" key="3">
    <source>
        <dbReference type="ARBA" id="ARBA00022980"/>
    </source>
</evidence>
<evidence type="ECO:0000256" key="5">
    <source>
        <dbReference type="HAMAP-Rule" id="MF_01334"/>
    </source>
</evidence>
<dbReference type="RefSeq" id="WP_189513376.1">
    <property type="nucleotide sequence ID" value="NZ_BMXG01000007.1"/>
</dbReference>
<keyword evidence="2 5" id="KW-0694">RNA-binding</keyword>
<dbReference type="HAMAP" id="MF_01334">
    <property type="entry name" value="Ribosomal_bL25_CTC"/>
    <property type="match status" value="1"/>
</dbReference>
<gene>
    <name evidence="5 8" type="primary">rplY</name>
    <name evidence="5" type="synonym">ctc</name>
    <name evidence="8" type="ORF">GCM10007047_14070</name>
</gene>
<keyword evidence="4 5" id="KW-0687">Ribonucleoprotein</keyword>
<reference evidence="8" key="2">
    <citation type="submission" date="2020-09" db="EMBL/GenBank/DDBJ databases">
        <authorList>
            <person name="Sun Q."/>
            <person name="Kim S."/>
        </authorList>
    </citation>
    <scope>NUCLEOTIDE SEQUENCE</scope>
    <source>
        <strain evidence="8">KCTC 12870</strain>
    </source>
</reference>
<keyword evidence="1 5" id="KW-0699">rRNA-binding</keyword>
<dbReference type="Gene3D" id="2.170.120.20">
    <property type="entry name" value="Ribosomal protein L25, beta domain"/>
    <property type="match status" value="1"/>
</dbReference>
<dbReference type="SUPFAM" id="SSF50715">
    <property type="entry name" value="Ribosomal protein L25-like"/>
    <property type="match status" value="1"/>
</dbReference>
<evidence type="ECO:0000313" key="9">
    <source>
        <dbReference type="Proteomes" id="UP000642829"/>
    </source>
</evidence>
<dbReference type="InterPro" id="IPR020057">
    <property type="entry name" value="Ribosomal_bL25_b-dom"/>
</dbReference>
<keyword evidence="3 5" id="KW-0689">Ribosomal protein</keyword>
<dbReference type="AlphaFoldDB" id="A0A8J3GDX7"/>
<proteinExistence type="inferred from homology"/>
<dbReference type="Pfam" id="PF14693">
    <property type="entry name" value="Ribosomal_TL5_C"/>
    <property type="match status" value="1"/>
</dbReference>
<accession>A0A8J3GDX7</accession>
<feature type="domain" description="Large ribosomal subunit protein bL25 L25" evidence="6">
    <location>
        <begin position="6"/>
        <end position="93"/>
    </location>
</feature>
<feature type="domain" description="Large ribosomal subunit protein bL25 beta" evidence="7">
    <location>
        <begin position="102"/>
        <end position="184"/>
    </location>
</feature>
<dbReference type="InterPro" id="IPR029751">
    <property type="entry name" value="Ribosomal_L25_dom"/>
</dbReference>
<dbReference type="InterPro" id="IPR011035">
    <property type="entry name" value="Ribosomal_bL25/Gln-tRNA_synth"/>
</dbReference>
<dbReference type="EMBL" id="BMXG01000007">
    <property type="protein sequence ID" value="GHB99147.1"/>
    <property type="molecule type" value="Genomic_DNA"/>
</dbReference>
<dbReference type="GO" id="GO:0003735">
    <property type="term" value="F:structural constituent of ribosome"/>
    <property type="evidence" value="ECO:0007669"/>
    <property type="project" value="InterPro"/>
</dbReference>
<comment type="function">
    <text evidence="5">This is one of the proteins that binds to the 5S RNA in the ribosome where it forms part of the central protuberance.</text>
</comment>
<evidence type="ECO:0000256" key="2">
    <source>
        <dbReference type="ARBA" id="ARBA00022884"/>
    </source>
</evidence>
<comment type="caution">
    <text evidence="8">The sequence shown here is derived from an EMBL/GenBank/DDBJ whole genome shotgun (WGS) entry which is preliminary data.</text>
</comment>
<dbReference type="GO" id="GO:0022625">
    <property type="term" value="C:cytosolic large ribosomal subunit"/>
    <property type="evidence" value="ECO:0007669"/>
    <property type="project" value="TreeGrafter"/>
</dbReference>
<protein>
    <recommendedName>
        <fullName evidence="5">Large ribosomal subunit protein bL25</fullName>
    </recommendedName>
    <alternativeName>
        <fullName evidence="5">General stress protein CTC</fullName>
    </alternativeName>
</protein>
<dbReference type="InterPro" id="IPR020056">
    <property type="entry name" value="Rbsml_bL25/Gln-tRNA_synth_N"/>
</dbReference>
<evidence type="ECO:0000256" key="4">
    <source>
        <dbReference type="ARBA" id="ARBA00023274"/>
    </source>
</evidence>
<dbReference type="NCBIfam" id="TIGR00731">
    <property type="entry name" value="bL25_bact_ctc"/>
    <property type="match status" value="1"/>
</dbReference>
<dbReference type="InterPro" id="IPR001021">
    <property type="entry name" value="Ribosomal_bL25_long"/>
</dbReference>
<evidence type="ECO:0000259" key="7">
    <source>
        <dbReference type="Pfam" id="PF14693"/>
    </source>
</evidence>
<dbReference type="InterPro" id="IPR037121">
    <property type="entry name" value="Ribosomal_bL25_C"/>
</dbReference>
<dbReference type="Pfam" id="PF01386">
    <property type="entry name" value="Ribosomal_L25p"/>
    <property type="match status" value="1"/>
</dbReference>
<reference evidence="8" key="1">
    <citation type="journal article" date="2014" name="Int. J. Syst. Evol. Microbiol.">
        <title>Complete genome sequence of Corynebacterium casei LMG S-19264T (=DSM 44701T), isolated from a smear-ripened cheese.</title>
        <authorList>
            <consortium name="US DOE Joint Genome Institute (JGI-PGF)"/>
            <person name="Walter F."/>
            <person name="Albersmeier A."/>
            <person name="Kalinowski J."/>
            <person name="Ruckert C."/>
        </authorList>
    </citation>
    <scope>NUCLEOTIDE SEQUENCE</scope>
    <source>
        <strain evidence="8">KCTC 12870</strain>
    </source>
</reference>
<evidence type="ECO:0000313" key="8">
    <source>
        <dbReference type="EMBL" id="GHB99147.1"/>
    </source>
</evidence>
<dbReference type="PANTHER" id="PTHR33284">
    <property type="entry name" value="RIBOSOMAL PROTEIN L25/GLN-TRNA SYNTHETASE, ANTI-CODON-BINDING DOMAIN-CONTAINING PROTEIN"/>
    <property type="match status" value="1"/>
</dbReference>
<evidence type="ECO:0000259" key="6">
    <source>
        <dbReference type="Pfam" id="PF01386"/>
    </source>
</evidence>
<dbReference type="GO" id="GO:0008097">
    <property type="term" value="F:5S rRNA binding"/>
    <property type="evidence" value="ECO:0007669"/>
    <property type="project" value="InterPro"/>
</dbReference>
<comment type="subunit">
    <text evidence="5">Part of the 50S ribosomal subunit; part of the 5S rRNA/L5/L18/L25 subcomplex. Contacts the 5S rRNA. Binds to the 5S rRNA independently of L5 and L18.</text>
</comment>
<comment type="similarity">
    <text evidence="5">Belongs to the bacterial ribosomal protein bL25 family. CTC subfamily.</text>
</comment>
<sequence length="203" mass="22009">MSEHLLSVKKREGIGRGNSRRLRAQGMIPAVIYGKSGNCNFAVAERDFQMLLREVAGATAVITLNVEENQSIQALIHETQRDPLTDRFRHIDFLEVVAGESIHAHIPVHIVGEPIGVKTGGGLLDLVVHEVEVHCLPRNLPEFIEINVSALNVGDAVHLEDLPVLEGVHFDGEPDMVIVAVASPAKLEAATTTAEPEVEAEAE</sequence>
<dbReference type="CDD" id="cd00495">
    <property type="entry name" value="Ribosomal_L25_TL5_CTC"/>
    <property type="match status" value="1"/>
</dbReference>
<name>A0A8J3GDX7_9BACT</name>
<organism evidence="8 9">
    <name type="scientific">Cerasicoccus arenae</name>
    <dbReference type="NCBI Taxonomy" id="424488"/>
    <lineage>
        <taxon>Bacteria</taxon>
        <taxon>Pseudomonadati</taxon>
        <taxon>Verrucomicrobiota</taxon>
        <taxon>Opitutia</taxon>
        <taxon>Puniceicoccales</taxon>
        <taxon>Cerasicoccaceae</taxon>
        <taxon>Cerasicoccus</taxon>
    </lineage>
</organism>
<dbReference type="Gene3D" id="2.40.240.10">
    <property type="entry name" value="Ribosomal Protein L25, Chain P"/>
    <property type="match status" value="1"/>
</dbReference>
<evidence type="ECO:0000256" key="1">
    <source>
        <dbReference type="ARBA" id="ARBA00022730"/>
    </source>
</evidence>
<dbReference type="GO" id="GO:0006412">
    <property type="term" value="P:translation"/>
    <property type="evidence" value="ECO:0007669"/>
    <property type="project" value="UniProtKB-UniRule"/>
</dbReference>
<dbReference type="InterPro" id="IPR020930">
    <property type="entry name" value="Ribosomal_uL5_bac-type"/>
</dbReference>
<keyword evidence="9" id="KW-1185">Reference proteome</keyword>
<dbReference type="Proteomes" id="UP000642829">
    <property type="component" value="Unassembled WGS sequence"/>
</dbReference>